<accession>A0A7S0BWW3</accession>
<gene>
    <name evidence="1" type="ORF">PINE0816_LOCUS1159</name>
</gene>
<protein>
    <submittedName>
        <fullName evidence="1">Uncharacterized protein</fullName>
    </submittedName>
</protein>
<reference evidence="1" key="1">
    <citation type="submission" date="2021-01" db="EMBL/GenBank/DDBJ databases">
        <authorList>
            <person name="Corre E."/>
            <person name="Pelletier E."/>
            <person name="Niang G."/>
            <person name="Scheremetjew M."/>
            <person name="Finn R."/>
            <person name="Kale V."/>
            <person name="Holt S."/>
            <person name="Cochrane G."/>
            <person name="Meng A."/>
            <person name="Brown T."/>
            <person name="Cohen L."/>
        </authorList>
    </citation>
    <scope>NUCLEOTIDE SEQUENCE</scope>
    <source>
        <strain evidence="1">CCAP1064/1</strain>
    </source>
</reference>
<organism evidence="1">
    <name type="scientific">Proboscia inermis</name>
    <dbReference type="NCBI Taxonomy" id="420281"/>
    <lineage>
        <taxon>Eukaryota</taxon>
        <taxon>Sar</taxon>
        <taxon>Stramenopiles</taxon>
        <taxon>Ochrophyta</taxon>
        <taxon>Bacillariophyta</taxon>
        <taxon>Coscinodiscophyceae</taxon>
        <taxon>Rhizosoleniophycidae</taxon>
        <taxon>Rhizosoleniales</taxon>
        <taxon>Rhizosoleniaceae</taxon>
        <taxon>Proboscia</taxon>
    </lineage>
</organism>
<sequence>MKLFDYFYLQRRCEMVGEQIEKMSNKSQGRRDRVVDQLANRAQKSREDAVKLKDMRSLIFGQYNVTVLDDKRKRYNNIPLVNSCAQPLTVDSSKFSYKSFVPSQGFVMKMTPNV</sequence>
<evidence type="ECO:0000313" key="1">
    <source>
        <dbReference type="EMBL" id="CAD8405050.1"/>
    </source>
</evidence>
<proteinExistence type="predicted"/>
<dbReference type="EMBL" id="HBEL01002480">
    <property type="protein sequence ID" value="CAD8405050.1"/>
    <property type="molecule type" value="Transcribed_RNA"/>
</dbReference>
<name>A0A7S0BWW3_9STRA</name>
<dbReference type="AlphaFoldDB" id="A0A7S0BWW3"/>